<feature type="domain" description="CHRD" evidence="2">
    <location>
        <begin position="27"/>
        <end position="177"/>
    </location>
</feature>
<evidence type="ECO:0000256" key="1">
    <source>
        <dbReference type="SAM" id="SignalP"/>
    </source>
</evidence>
<dbReference type="SMART" id="SM00754">
    <property type="entry name" value="CHRD"/>
    <property type="match status" value="1"/>
</dbReference>
<feature type="signal peptide" evidence="1">
    <location>
        <begin position="1"/>
        <end position="26"/>
    </location>
</feature>
<dbReference type="KEGG" id="ggr:HKW67_15445"/>
<reference evidence="3 4" key="1">
    <citation type="submission" date="2020-05" db="EMBL/GenBank/DDBJ databases">
        <title>Complete genome sequence of Gemmatimonas greenlandica TET16.</title>
        <authorList>
            <person name="Zeng Y."/>
        </authorList>
    </citation>
    <scope>NUCLEOTIDE SEQUENCE [LARGE SCALE GENOMIC DNA]</scope>
    <source>
        <strain evidence="3 4">TET16</strain>
    </source>
</reference>
<evidence type="ECO:0000313" key="4">
    <source>
        <dbReference type="Proteomes" id="UP000500938"/>
    </source>
</evidence>
<keyword evidence="1" id="KW-0732">Signal</keyword>
<feature type="chain" id="PRO_5026652196" evidence="1">
    <location>
        <begin position="27"/>
        <end position="207"/>
    </location>
</feature>
<dbReference type="PROSITE" id="PS50933">
    <property type="entry name" value="CHRD"/>
    <property type="match status" value="1"/>
</dbReference>
<sequence>MDRFNIRSLSIGVALGLASASTTVMAQPKTFSATLSGPNESPPVASAGTGFALFVYDNVAHTLSINVSFSGLTGTTTASHLHCCTAAALAGTAGVASTTPTFAGFPLGVTSGNYANLLDLTLASSWNPAFITANGGTPASAEAIFATGLNAGKAYLNIHTSFAGGGEIRGFVTTVPEPSSMLLMAAGLAAVGVIARRRRGVVSAPRA</sequence>
<dbReference type="AlphaFoldDB" id="A0A6M4IVG3"/>
<organism evidence="3 4">
    <name type="scientific">Gemmatimonas groenlandica</name>
    <dbReference type="NCBI Taxonomy" id="2732249"/>
    <lineage>
        <taxon>Bacteria</taxon>
        <taxon>Pseudomonadati</taxon>
        <taxon>Gemmatimonadota</taxon>
        <taxon>Gemmatimonadia</taxon>
        <taxon>Gemmatimonadales</taxon>
        <taxon>Gemmatimonadaceae</taxon>
        <taxon>Gemmatimonas</taxon>
    </lineage>
</organism>
<dbReference type="RefSeq" id="WP_171226244.1">
    <property type="nucleotide sequence ID" value="NZ_CP053085.1"/>
</dbReference>
<dbReference type="NCBIfam" id="TIGR02595">
    <property type="entry name" value="PEP_CTERM"/>
    <property type="match status" value="1"/>
</dbReference>
<accession>A0A6M4IVG3</accession>
<dbReference type="Pfam" id="PF07452">
    <property type="entry name" value="CHRD"/>
    <property type="match status" value="1"/>
</dbReference>
<evidence type="ECO:0000313" key="3">
    <source>
        <dbReference type="EMBL" id="QJR36812.1"/>
    </source>
</evidence>
<dbReference type="InterPro" id="IPR010895">
    <property type="entry name" value="CHRD"/>
</dbReference>
<dbReference type="InterPro" id="IPR013424">
    <property type="entry name" value="Ice-binding_C"/>
</dbReference>
<evidence type="ECO:0000259" key="2">
    <source>
        <dbReference type="PROSITE" id="PS50933"/>
    </source>
</evidence>
<protein>
    <submittedName>
        <fullName evidence="3">CHRD domain-containing protein</fullName>
    </submittedName>
</protein>
<keyword evidence="4" id="KW-1185">Reference proteome</keyword>
<dbReference type="Pfam" id="PF07589">
    <property type="entry name" value="PEP-CTERM"/>
    <property type="match status" value="1"/>
</dbReference>
<name>A0A6M4IVG3_9BACT</name>
<dbReference type="EMBL" id="CP053085">
    <property type="protein sequence ID" value="QJR36812.1"/>
    <property type="molecule type" value="Genomic_DNA"/>
</dbReference>
<gene>
    <name evidence="3" type="ORF">HKW67_15445</name>
</gene>
<dbReference type="Proteomes" id="UP000500938">
    <property type="component" value="Chromosome"/>
</dbReference>
<proteinExistence type="predicted"/>